<organism evidence="1 2">
    <name type="scientific">Stenotrophomonas maltophilia</name>
    <name type="common">Pseudomonas maltophilia</name>
    <name type="synonym">Xanthomonas maltophilia</name>
    <dbReference type="NCBI Taxonomy" id="40324"/>
    <lineage>
        <taxon>Bacteria</taxon>
        <taxon>Pseudomonadati</taxon>
        <taxon>Pseudomonadota</taxon>
        <taxon>Gammaproteobacteria</taxon>
        <taxon>Lysobacterales</taxon>
        <taxon>Lysobacteraceae</taxon>
        <taxon>Stenotrophomonas</taxon>
        <taxon>Stenotrophomonas maltophilia group</taxon>
    </lineage>
</organism>
<evidence type="ECO:0000313" key="2">
    <source>
        <dbReference type="Proteomes" id="UP000625930"/>
    </source>
</evidence>
<dbReference type="RefSeq" id="WP_107431880.1">
    <property type="nucleotide sequence ID" value="NZ_CP040438.1"/>
</dbReference>
<proteinExistence type="predicted"/>
<dbReference type="EMBL" id="JADUNP010000007">
    <property type="protein sequence ID" value="MBH1651647.1"/>
    <property type="molecule type" value="Genomic_DNA"/>
</dbReference>
<reference evidence="1" key="1">
    <citation type="submission" date="2020-11" db="EMBL/GenBank/DDBJ databases">
        <title>Enhanced detection system for hospital associated transmission using whole genome sequencing surveillance.</title>
        <authorList>
            <person name="Harrison L.H."/>
            <person name="Van Tyne D."/>
            <person name="Marsh J.W."/>
            <person name="Griffith M.P."/>
            <person name="Snyder D.J."/>
            <person name="Cooper V.S."/>
            <person name="Mustapha M."/>
        </authorList>
    </citation>
    <scope>NUCLEOTIDE SEQUENCE</scope>
    <source>
        <strain evidence="1">STEN00091</strain>
    </source>
</reference>
<name>A0A6B8J373_STEMA</name>
<gene>
    <name evidence="1" type="ORF">I5U67_05620</name>
</gene>
<dbReference type="Proteomes" id="UP000625930">
    <property type="component" value="Unassembled WGS sequence"/>
</dbReference>
<comment type="caution">
    <text evidence="1">The sequence shown here is derived from an EMBL/GenBank/DDBJ whole genome shotgun (WGS) entry which is preliminary data.</text>
</comment>
<dbReference type="AlphaFoldDB" id="A0A6B8J373"/>
<accession>A0A6B8J373</accession>
<protein>
    <submittedName>
        <fullName evidence="1">Uncharacterized protein</fullName>
    </submittedName>
</protein>
<sequence>MAFNSEEARETFEQFLIIMDDQIEWLIEQAQLRGVDLDGSLESLDRLETLYTTMAATLSEDEQDGLRIVFARYLGDVVWEHHGGKWTLPLDDPKDINFNMPVIVGHSSCPWLEFNPIHTMHCYALRPKAGMLRSIVAHSVDPQILDLSDLVEDD</sequence>
<evidence type="ECO:0000313" key="1">
    <source>
        <dbReference type="EMBL" id="MBH1651647.1"/>
    </source>
</evidence>